<dbReference type="Pfam" id="PF17921">
    <property type="entry name" value="Integrase_H2C2"/>
    <property type="match status" value="1"/>
</dbReference>
<dbReference type="SUPFAM" id="SSF53098">
    <property type="entry name" value="Ribonuclease H-like"/>
    <property type="match status" value="1"/>
</dbReference>
<evidence type="ECO:0000259" key="2">
    <source>
        <dbReference type="Pfam" id="PF17921"/>
    </source>
</evidence>
<evidence type="ECO:0000313" key="4">
    <source>
        <dbReference type="Proteomes" id="UP000830375"/>
    </source>
</evidence>
<gene>
    <name evidence="3" type="ORF">H4Q32_028826</name>
</gene>
<dbReference type="Gene3D" id="3.30.420.10">
    <property type="entry name" value="Ribonuclease H-like superfamily/Ribonuclease H"/>
    <property type="match status" value="1"/>
</dbReference>
<dbReference type="EMBL" id="JACTAM010001335">
    <property type="protein sequence ID" value="KAI2646428.1"/>
    <property type="molecule type" value="Genomic_DNA"/>
</dbReference>
<organism evidence="3 4">
    <name type="scientific">Labeo rohita</name>
    <name type="common">Indian major carp</name>
    <name type="synonym">Cyprinus rohita</name>
    <dbReference type="NCBI Taxonomy" id="84645"/>
    <lineage>
        <taxon>Eukaryota</taxon>
        <taxon>Metazoa</taxon>
        <taxon>Chordata</taxon>
        <taxon>Craniata</taxon>
        <taxon>Vertebrata</taxon>
        <taxon>Euteleostomi</taxon>
        <taxon>Actinopterygii</taxon>
        <taxon>Neopterygii</taxon>
        <taxon>Teleostei</taxon>
        <taxon>Ostariophysi</taxon>
        <taxon>Cypriniformes</taxon>
        <taxon>Cyprinidae</taxon>
        <taxon>Labeoninae</taxon>
        <taxon>Labeonini</taxon>
        <taxon>Labeo</taxon>
    </lineage>
</organism>
<dbReference type="PANTHER" id="PTHR37984">
    <property type="entry name" value="PROTEIN CBG26694"/>
    <property type="match status" value="1"/>
</dbReference>
<protein>
    <recommendedName>
        <fullName evidence="1">Gypsy retrotransposon integrase-like protein 1</fullName>
    </recommendedName>
</protein>
<accession>A0ABQ8L6T6</accession>
<evidence type="ECO:0000313" key="3">
    <source>
        <dbReference type="EMBL" id="KAI2646428.1"/>
    </source>
</evidence>
<keyword evidence="4" id="KW-1185">Reference proteome</keyword>
<dbReference type="Proteomes" id="UP000830375">
    <property type="component" value="Unassembled WGS sequence"/>
</dbReference>
<comment type="caution">
    <text evidence="3">The sequence shown here is derived from an EMBL/GenBank/DDBJ whole genome shotgun (WGS) entry which is preliminary data.</text>
</comment>
<proteinExistence type="predicted"/>
<evidence type="ECO:0000256" key="1">
    <source>
        <dbReference type="ARBA" id="ARBA00039658"/>
    </source>
</evidence>
<dbReference type="InterPro" id="IPR012337">
    <property type="entry name" value="RNaseH-like_sf"/>
</dbReference>
<dbReference type="PANTHER" id="PTHR37984:SF7">
    <property type="entry name" value="INTEGRASE CATALYTIC DOMAIN-CONTAINING PROTEIN"/>
    <property type="match status" value="1"/>
</dbReference>
<dbReference type="Gene3D" id="1.10.340.70">
    <property type="match status" value="1"/>
</dbReference>
<name>A0ABQ8L6T6_LABRO</name>
<dbReference type="InterPro" id="IPR050951">
    <property type="entry name" value="Retrovirus_Pol_polyprotein"/>
</dbReference>
<reference evidence="3 4" key="1">
    <citation type="submission" date="2022-01" db="EMBL/GenBank/DDBJ databases">
        <title>A high-quality chromosome-level genome assembly of rohu carp, Labeo rohita.</title>
        <authorList>
            <person name="Arick M.A. II"/>
            <person name="Hsu C.-Y."/>
            <person name="Magbanua Z."/>
            <person name="Pechanova O."/>
            <person name="Grover C."/>
            <person name="Miller E."/>
            <person name="Thrash A."/>
            <person name="Ezzel L."/>
            <person name="Alam S."/>
            <person name="Benzie J."/>
            <person name="Hamilton M."/>
            <person name="Karsi A."/>
            <person name="Lawrence M.L."/>
            <person name="Peterson D.G."/>
        </authorList>
    </citation>
    <scope>NUCLEOTIDE SEQUENCE [LARGE SCALE GENOMIC DNA]</scope>
    <source>
        <strain evidence="4">BAU-BD-2019</strain>
        <tissue evidence="3">Blood</tissue>
    </source>
</reference>
<dbReference type="InterPro" id="IPR041588">
    <property type="entry name" value="Integrase_H2C2"/>
</dbReference>
<feature type="domain" description="Integrase zinc-binding" evidence="2">
    <location>
        <begin position="2"/>
        <end position="47"/>
    </location>
</feature>
<sequence>MLERFHLAHQGIQWTRAQAQKLMYWPGMIRDLEQMVGTCESCQRFQSKNQKESLLSHDIPELLWIKIGADICELEGHSYLVLVDYISKFPEVLHFPDKTAHTVIWKIKSVFARNGIPKEIVRDCAVRQSGDENVCSIVGNHSHKPQSWVSTVEWYGQKNHQNRVCDGLRYLQSKQQHYYNATAKALSSLSERSRDGIETKHGWMKAVVVRKTNEPHSYDVQAETGPLYRRNRRHLRSAAQEPDVWSLQ</sequence>
<dbReference type="InterPro" id="IPR036397">
    <property type="entry name" value="RNaseH_sf"/>
</dbReference>